<feature type="chain" id="PRO_5042844048" description="GPI anchored serine-rich protein" evidence="2">
    <location>
        <begin position="17"/>
        <end position="207"/>
    </location>
</feature>
<comment type="caution">
    <text evidence="3">The sequence shown here is derived from an EMBL/GenBank/DDBJ whole genome shotgun (WGS) entry which is preliminary data.</text>
</comment>
<feature type="signal peptide" evidence="2">
    <location>
        <begin position="1"/>
        <end position="16"/>
    </location>
</feature>
<evidence type="ECO:0000313" key="3">
    <source>
        <dbReference type="EMBL" id="KAK4252294.1"/>
    </source>
</evidence>
<protein>
    <recommendedName>
        <fullName evidence="5">GPI anchored serine-rich protein</fullName>
    </recommendedName>
</protein>
<evidence type="ECO:0008006" key="5">
    <source>
        <dbReference type="Google" id="ProtNLM"/>
    </source>
</evidence>
<accession>A0AAN7D1X8</accession>
<reference evidence="3" key="2">
    <citation type="submission" date="2023-05" db="EMBL/GenBank/DDBJ databases">
        <authorList>
            <consortium name="Lawrence Berkeley National Laboratory"/>
            <person name="Steindorff A."/>
            <person name="Hensen N."/>
            <person name="Bonometti L."/>
            <person name="Westerberg I."/>
            <person name="Brannstrom I.O."/>
            <person name="Guillou S."/>
            <person name="Cros-Aarteil S."/>
            <person name="Calhoun S."/>
            <person name="Haridas S."/>
            <person name="Kuo A."/>
            <person name="Mondo S."/>
            <person name="Pangilinan J."/>
            <person name="Riley R."/>
            <person name="Labutti K."/>
            <person name="Andreopoulos B."/>
            <person name="Lipzen A."/>
            <person name="Chen C."/>
            <person name="Yanf M."/>
            <person name="Daum C."/>
            <person name="Ng V."/>
            <person name="Clum A."/>
            <person name="Ohm R."/>
            <person name="Martin F."/>
            <person name="Silar P."/>
            <person name="Natvig D."/>
            <person name="Lalanne C."/>
            <person name="Gautier V."/>
            <person name="Ament-Velasquez S.L."/>
            <person name="Kruys A."/>
            <person name="Hutchinson M.I."/>
            <person name="Powell A.J."/>
            <person name="Barry K."/>
            <person name="Miller A.N."/>
            <person name="Grigoriev I.V."/>
            <person name="Debuchy R."/>
            <person name="Gladieux P."/>
            <person name="Thoren M.H."/>
            <person name="Johannesson H."/>
        </authorList>
    </citation>
    <scope>NUCLEOTIDE SEQUENCE</scope>
    <source>
        <strain evidence="3">CBS 359.72</strain>
    </source>
</reference>
<sequence>MRFALAAVALAGAAVATVVEEEAQSTFTSYEYVTITSCGPEHPECTQKPSETTSTLYSTTTRTVSDIVVTETTAYTTVCPITASESAVPSESEAPEAPEESEVPSPSVIPPVESSTLVTVAPECPTTSVKTIKTSITTVIPTIIYETVDVPCETSPAPSNPVPTPSGGLPPTTSSVTSTPPIETAGAASFGAPAALAAAAGLFALFA</sequence>
<dbReference type="Proteomes" id="UP001303647">
    <property type="component" value="Unassembled WGS sequence"/>
</dbReference>
<keyword evidence="4" id="KW-1185">Reference proteome</keyword>
<evidence type="ECO:0000256" key="1">
    <source>
        <dbReference type="SAM" id="MobiDB-lite"/>
    </source>
</evidence>
<proteinExistence type="predicted"/>
<feature type="compositionally biased region" description="Low complexity" evidence="1">
    <location>
        <begin position="165"/>
        <end position="180"/>
    </location>
</feature>
<gene>
    <name evidence="3" type="ORF">C7999DRAFT_27019</name>
</gene>
<dbReference type="EMBL" id="MU857601">
    <property type="protein sequence ID" value="KAK4252294.1"/>
    <property type="molecule type" value="Genomic_DNA"/>
</dbReference>
<dbReference type="AlphaFoldDB" id="A0AAN7D1X8"/>
<evidence type="ECO:0000313" key="4">
    <source>
        <dbReference type="Proteomes" id="UP001303647"/>
    </source>
</evidence>
<feature type="region of interest" description="Disordered" evidence="1">
    <location>
        <begin position="84"/>
        <end position="110"/>
    </location>
</feature>
<reference evidence="3" key="1">
    <citation type="journal article" date="2023" name="Mol. Phylogenet. Evol.">
        <title>Genome-scale phylogeny and comparative genomics of the fungal order Sordariales.</title>
        <authorList>
            <person name="Hensen N."/>
            <person name="Bonometti L."/>
            <person name="Westerberg I."/>
            <person name="Brannstrom I.O."/>
            <person name="Guillou S."/>
            <person name="Cros-Aarteil S."/>
            <person name="Calhoun S."/>
            <person name="Haridas S."/>
            <person name="Kuo A."/>
            <person name="Mondo S."/>
            <person name="Pangilinan J."/>
            <person name="Riley R."/>
            <person name="LaButti K."/>
            <person name="Andreopoulos B."/>
            <person name="Lipzen A."/>
            <person name="Chen C."/>
            <person name="Yan M."/>
            <person name="Daum C."/>
            <person name="Ng V."/>
            <person name="Clum A."/>
            <person name="Steindorff A."/>
            <person name="Ohm R.A."/>
            <person name="Martin F."/>
            <person name="Silar P."/>
            <person name="Natvig D.O."/>
            <person name="Lalanne C."/>
            <person name="Gautier V."/>
            <person name="Ament-Velasquez S.L."/>
            <person name="Kruys A."/>
            <person name="Hutchinson M.I."/>
            <person name="Powell A.J."/>
            <person name="Barry K."/>
            <person name="Miller A.N."/>
            <person name="Grigoriev I.V."/>
            <person name="Debuchy R."/>
            <person name="Gladieux P."/>
            <person name="Hiltunen Thoren M."/>
            <person name="Johannesson H."/>
        </authorList>
    </citation>
    <scope>NUCLEOTIDE SEQUENCE</scope>
    <source>
        <strain evidence="3">CBS 359.72</strain>
    </source>
</reference>
<evidence type="ECO:0000256" key="2">
    <source>
        <dbReference type="SAM" id="SignalP"/>
    </source>
</evidence>
<name>A0AAN7D1X8_9PEZI</name>
<organism evidence="3 4">
    <name type="scientific">Corynascus novoguineensis</name>
    <dbReference type="NCBI Taxonomy" id="1126955"/>
    <lineage>
        <taxon>Eukaryota</taxon>
        <taxon>Fungi</taxon>
        <taxon>Dikarya</taxon>
        <taxon>Ascomycota</taxon>
        <taxon>Pezizomycotina</taxon>
        <taxon>Sordariomycetes</taxon>
        <taxon>Sordariomycetidae</taxon>
        <taxon>Sordariales</taxon>
        <taxon>Chaetomiaceae</taxon>
        <taxon>Corynascus</taxon>
    </lineage>
</organism>
<feature type="compositionally biased region" description="Acidic residues" evidence="1">
    <location>
        <begin position="93"/>
        <end position="102"/>
    </location>
</feature>
<feature type="region of interest" description="Disordered" evidence="1">
    <location>
        <begin position="153"/>
        <end position="180"/>
    </location>
</feature>
<keyword evidence="2" id="KW-0732">Signal</keyword>